<organism evidence="21 22">
    <name type="scientific">Albibacterium profundi</name>
    <dbReference type="NCBI Taxonomy" id="3134906"/>
    <lineage>
        <taxon>Bacteria</taxon>
        <taxon>Pseudomonadati</taxon>
        <taxon>Bacteroidota</taxon>
        <taxon>Sphingobacteriia</taxon>
        <taxon>Sphingobacteriales</taxon>
        <taxon>Sphingobacteriaceae</taxon>
        <taxon>Albibacterium</taxon>
    </lineage>
</organism>
<dbReference type="EC" id="1.3.1.98" evidence="5 19"/>
<comment type="cofactor">
    <cofactor evidence="1 19">
        <name>FAD</name>
        <dbReference type="ChEBI" id="CHEBI:57692"/>
    </cofactor>
</comment>
<evidence type="ECO:0000256" key="12">
    <source>
        <dbReference type="ARBA" id="ARBA00022960"/>
    </source>
</evidence>
<gene>
    <name evidence="19 21" type="primary">murB</name>
    <name evidence="21" type="ORF">WKR92_09300</name>
</gene>
<reference evidence="21 22" key="1">
    <citation type="submission" date="2024-04" db="EMBL/GenBank/DDBJ databases">
        <title>Albibacterium profundi sp. nov., isolated from sediment of the Challenger Deep of Mariana Trench.</title>
        <authorList>
            <person name="Wang Y."/>
        </authorList>
    </citation>
    <scope>NUCLEOTIDE SEQUENCE [LARGE SCALE GENOMIC DNA]</scope>
    <source>
        <strain evidence="21 22">RHL897</strain>
    </source>
</reference>
<dbReference type="InterPro" id="IPR036318">
    <property type="entry name" value="FAD-bd_PCMH-like_sf"/>
</dbReference>
<comment type="function">
    <text evidence="2 19">Cell wall formation.</text>
</comment>
<proteinExistence type="inferred from homology"/>
<evidence type="ECO:0000256" key="8">
    <source>
        <dbReference type="ARBA" id="ARBA00022618"/>
    </source>
</evidence>
<evidence type="ECO:0000256" key="6">
    <source>
        <dbReference type="ARBA" id="ARBA00015188"/>
    </source>
</evidence>
<dbReference type="InterPro" id="IPR016166">
    <property type="entry name" value="FAD-bd_PCMH"/>
</dbReference>
<evidence type="ECO:0000259" key="20">
    <source>
        <dbReference type="PROSITE" id="PS51387"/>
    </source>
</evidence>
<dbReference type="SUPFAM" id="SSF56176">
    <property type="entry name" value="FAD-binding/transporter-associated domain-like"/>
    <property type="match status" value="1"/>
</dbReference>
<keyword evidence="12 19" id="KW-0133">Cell shape</keyword>
<comment type="catalytic activity">
    <reaction evidence="18 19">
        <text>UDP-N-acetyl-alpha-D-muramate + NADP(+) = UDP-N-acetyl-3-O-(1-carboxyvinyl)-alpha-D-glucosamine + NADPH + H(+)</text>
        <dbReference type="Rhea" id="RHEA:12248"/>
        <dbReference type="ChEBI" id="CHEBI:15378"/>
        <dbReference type="ChEBI" id="CHEBI:57783"/>
        <dbReference type="ChEBI" id="CHEBI:58349"/>
        <dbReference type="ChEBI" id="CHEBI:68483"/>
        <dbReference type="ChEBI" id="CHEBI:70757"/>
        <dbReference type="EC" id="1.3.1.98"/>
    </reaction>
</comment>
<dbReference type="PANTHER" id="PTHR21071">
    <property type="entry name" value="UDP-N-ACETYLENOLPYRUVOYLGLUCOSAMINE REDUCTASE"/>
    <property type="match status" value="1"/>
</dbReference>
<sequence>MKYPLQADKSLLKLNTFGVEASAKYYAGVKSENALGLLAETIEFSMEPLLILGGGSNILFTKDFPGLVLHMQIPGIKVREEGNEVYVTAGGGVVWNDLVQYCVDRDYAGIENLSLIPGTVGAAPVQNIGAYGVELMDVFLSCRAFDIQEKNMIIFDHAACQFSYRDSFFKNEGRGNYIITEVTLRLSKIPKLNLSYGAIESELERRGISQPSLRDVADVVSSIRVNKLPDPTSIGNSGSFFKNPIISADEFKRIESIFPDIVYYPVQSGQIKLAAGWLIEKCGWKGKKIGNTGTWKNQALVLVNHGNASGSEVYKLSEKIIDSVYAKFGVHLEREVNML</sequence>
<feature type="domain" description="FAD-binding PCMH-type" evidence="20">
    <location>
        <begin position="17"/>
        <end position="189"/>
    </location>
</feature>
<evidence type="ECO:0000313" key="22">
    <source>
        <dbReference type="Proteomes" id="UP001580928"/>
    </source>
</evidence>
<dbReference type="Pfam" id="PF02873">
    <property type="entry name" value="MurB_C"/>
    <property type="match status" value="1"/>
</dbReference>
<evidence type="ECO:0000256" key="18">
    <source>
        <dbReference type="ARBA" id="ARBA00048914"/>
    </source>
</evidence>
<comment type="subcellular location">
    <subcellularLocation>
        <location evidence="3 19">Cytoplasm</location>
    </subcellularLocation>
</comment>
<dbReference type="PANTHER" id="PTHR21071:SF4">
    <property type="entry name" value="UDP-N-ACETYLENOLPYRUVOYLGLUCOSAMINE REDUCTASE"/>
    <property type="match status" value="1"/>
</dbReference>
<evidence type="ECO:0000256" key="19">
    <source>
        <dbReference type="HAMAP-Rule" id="MF_00037"/>
    </source>
</evidence>
<dbReference type="InterPro" id="IPR011601">
    <property type="entry name" value="MurB_C"/>
</dbReference>
<evidence type="ECO:0000256" key="17">
    <source>
        <dbReference type="ARBA" id="ARBA00031026"/>
    </source>
</evidence>
<evidence type="ECO:0000256" key="15">
    <source>
        <dbReference type="ARBA" id="ARBA00023306"/>
    </source>
</evidence>
<evidence type="ECO:0000256" key="11">
    <source>
        <dbReference type="ARBA" id="ARBA00022857"/>
    </source>
</evidence>
<keyword evidence="13 19" id="KW-0573">Peptidoglycan synthesis</keyword>
<keyword evidence="22" id="KW-1185">Reference proteome</keyword>
<evidence type="ECO:0000256" key="4">
    <source>
        <dbReference type="ARBA" id="ARBA00004752"/>
    </source>
</evidence>
<dbReference type="RefSeq" id="WP_375557558.1">
    <property type="nucleotide sequence ID" value="NZ_JBBVGT010000002.1"/>
</dbReference>
<accession>A0ABV5CES5</accession>
<evidence type="ECO:0000256" key="13">
    <source>
        <dbReference type="ARBA" id="ARBA00022984"/>
    </source>
</evidence>
<evidence type="ECO:0000313" key="21">
    <source>
        <dbReference type="EMBL" id="MFB5946029.1"/>
    </source>
</evidence>
<evidence type="ECO:0000256" key="7">
    <source>
        <dbReference type="ARBA" id="ARBA00022490"/>
    </source>
</evidence>
<comment type="caution">
    <text evidence="21">The sequence shown here is derived from an EMBL/GenBank/DDBJ whole genome shotgun (WGS) entry which is preliminary data.</text>
</comment>
<keyword evidence="8 19" id="KW-0132">Cell division</keyword>
<dbReference type="InterPro" id="IPR016167">
    <property type="entry name" value="FAD-bd_PCMH_sub1"/>
</dbReference>
<dbReference type="InterPro" id="IPR016169">
    <property type="entry name" value="FAD-bd_PCMH_sub2"/>
</dbReference>
<evidence type="ECO:0000256" key="10">
    <source>
        <dbReference type="ARBA" id="ARBA00022827"/>
    </source>
</evidence>
<keyword evidence="11 19" id="KW-0521">NADP</keyword>
<name>A0ABV5CES5_9SPHI</name>
<dbReference type="Gene3D" id="3.30.465.10">
    <property type="match status" value="1"/>
</dbReference>
<evidence type="ECO:0000256" key="3">
    <source>
        <dbReference type="ARBA" id="ARBA00004496"/>
    </source>
</evidence>
<comment type="pathway">
    <text evidence="4 19">Cell wall biogenesis; peptidoglycan biosynthesis.</text>
</comment>
<feature type="active site" evidence="19">
    <location>
        <position position="335"/>
    </location>
</feature>
<protein>
    <recommendedName>
        <fullName evidence="6 19">UDP-N-acetylenolpyruvoylglucosamine reductase</fullName>
        <ecNumber evidence="5 19">1.3.1.98</ecNumber>
    </recommendedName>
    <alternativeName>
        <fullName evidence="17 19">UDP-N-acetylmuramate dehydrogenase</fullName>
    </alternativeName>
</protein>
<evidence type="ECO:0000256" key="16">
    <source>
        <dbReference type="ARBA" id="ARBA00023316"/>
    </source>
</evidence>
<feature type="active site" evidence="19">
    <location>
        <position position="165"/>
    </location>
</feature>
<evidence type="ECO:0000256" key="5">
    <source>
        <dbReference type="ARBA" id="ARBA00012518"/>
    </source>
</evidence>
<dbReference type="Proteomes" id="UP001580928">
    <property type="component" value="Unassembled WGS sequence"/>
</dbReference>
<evidence type="ECO:0000256" key="14">
    <source>
        <dbReference type="ARBA" id="ARBA00023002"/>
    </source>
</evidence>
<dbReference type="InterPro" id="IPR006094">
    <property type="entry name" value="Oxid_FAD_bind_N"/>
</dbReference>
<evidence type="ECO:0000256" key="9">
    <source>
        <dbReference type="ARBA" id="ARBA00022630"/>
    </source>
</evidence>
<dbReference type="EMBL" id="JBBVGT010000002">
    <property type="protein sequence ID" value="MFB5946029.1"/>
    <property type="molecule type" value="Genomic_DNA"/>
</dbReference>
<keyword evidence="7 19" id="KW-0963">Cytoplasm</keyword>
<dbReference type="Pfam" id="PF01565">
    <property type="entry name" value="FAD_binding_4"/>
    <property type="match status" value="1"/>
</dbReference>
<dbReference type="Gene3D" id="3.30.43.10">
    <property type="entry name" value="Uridine Diphospho-n-acetylenolpyruvylglucosamine Reductase, domain 2"/>
    <property type="match status" value="1"/>
</dbReference>
<keyword evidence="10 19" id="KW-0274">FAD</keyword>
<dbReference type="GO" id="GO:0008762">
    <property type="term" value="F:UDP-N-acetylmuramate dehydrogenase activity"/>
    <property type="evidence" value="ECO:0007669"/>
    <property type="project" value="UniProtKB-EC"/>
</dbReference>
<dbReference type="NCBIfam" id="TIGR00179">
    <property type="entry name" value="murB"/>
    <property type="match status" value="1"/>
</dbReference>
<evidence type="ECO:0000256" key="1">
    <source>
        <dbReference type="ARBA" id="ARBA00001974"/>
    </source>
</evidence>
<dbReference type="Gene3D" id="3.90.78.10">
    <property type="entry name" value="UDP-N-acetylenolpyruvoylglucosamine reductase, C-terminal domain"/>
    <property type="match status" value="1"/>
</dbReference>
<keyword evidence="14 19" id="KW-0560">Oxidoreductase</keyword>
<comment type="similarity">
    <text evidence="19">Belongs to the MurB family.</text>
</comment>
<dbReference type="InterPro" id="IPR003170">
    <property type="entry name" value="MurB"/>
</dbReference>
<dbReference type="InterPro" id="IPR036635">
    <property type="entry name" value="MurB_C_sf"/>
</dbReference>
<dbReference type="SUPFAM" id="SSF56194">
    <property type="entry name" value="Uridine diphospho-N-Acetylenolpyruvylglucosamine reductase, MurB, C-terminal domain"/>
    <property type="match status" value="1"/>
</dbReference>
<keyword evidence="9 19" id="KW-0285">Flavoprotein</keyword>
<dbReference type="HAMAP" id="MF_00037">
    <property type="entry name" value="MurB"/>
    <property type="match status" value="1"/>
</dbReference>
<keyword evidence="15 19" id="KW-0131">Cell cycle</keyword>
<dbReference type="NCBIfam" id="NF000755">
    <property type="entry name" value="PRK00046.1"/>
    <property type="match status" value="1"/>
</dbReference>
<keyword evidence="16 19" id="KW-0961">Cell wall biogenesis/degradation</keyword>
<dbReference type="PROSITE" id="PS51387">
    <property type="entry name" value="FAD_PCMH"/>
    <property type="match status" value="1"/>
</dbReference>
<evidence type="ECO:0000256" key="2">
    <source>
        <dbReference type="ARBA" id="ARBA00003921"/>
    </source>
</evidence>
<feature type="active site" description="Proton donor" evidence="19">
    <location>
        <position position="239"/>
    </location>
</feature>